<dbReference type="PANTHER" id="PTHR33495:SF2">
    <property type="entry name" value="ANTI-SIGMA FACTOR ANTAGONIST TM_1081-RELATED"/>
    <property type="match status" value="1"/>
</dbReference>
<dbReference type="AlphaFoldDB" id="A0A9X2JGT5"/>
<protein>
    <submittedName>
        <fullName evidence="2">STAS domain-containing protein</fullName>
    </submittedName>
</protein>
<gene>
    <name evidence="2" type="ORF">NG895_15620</name>
</gene>
<dbReference type="SUPFAM" id="SSF52091">
    <property type="entry name" value="SpoIIaa-like"/>
    <property type="match status" value="1"/>
</dbReference>
<reference evidence="2" key="1">
    <citation type="submission" date="2022-06" db="EMBL/GenBank/DDBJ databases">
        <title>Aeoliella straminimaris, a novel planctomycete from sediments.</title>
        <authorList>
            <person name="Vitorino I.R."/>
            <person name="Lage O.M."/>
        </authorList>
    </citation>
    <scope>NUCLEOTIDE SEQUENCE</scope>
    <source>
        <strain evidence="2">ICT_H6.2</strain>
    </source>
</reference>
<name>A0A9X2JGT5_9BACT</name>
<evidence type="ECO:0000313" key="3">
    <source>
        <dbReference type="Proteomes" id="UP001155241"/>
    </source>
</evidence>
<dbReference type="RefSeq" id="WP_252853455.1">
    <property type="nucleotide sequence ID" value="NZ_JAMXLR010000055.1"/>
</dbReference>
<proteinExistence type="predicted"/>
<dbReference type="EMBL" id="JAMXLR010000055">
    <property type="protein sequence ID" value="MCO6045340.1"/>
    <property type="molecule type" value="Genomic_DNA"/>
</dbReference>
<evidence type="ECO:0000259" key="1">
    <source>
        <dbReference type="PROSITE" id="PS50801"/>
    </source>
</evidence>
<dbReference type="Proteomes" id="UP001155241">
    <property type="component" value="Unassembled WGS sequence"/>
</dbReference>
<dbReference type="InterPro" id="IPR002645">
    <property type="entry name" value="STAS_dom"/>
</dbReference>
<evidence type="ECO:0000313" key="2">
    <source>
        <dbReference type="EMBL" id="MCO6045340.1"/>
    </source>
</evidence>
<organism evidence="2 3">
    <name type="scientific">Aeoliella straminimaris</name>
    <dbReference type="NCBI Taxonomy" id="2954799"/>
    <lineage>
        <taxon>Bacteria</taxon>
        <taxon>Pseudomonadati</taxon>
        <taxon>Planctomycetota</taxon>
        <taxon>Planctomycetia</taxon>
        <taxon>Pirellulales</taxon>
        <taxon>Lacipirellulaceae</taxon>
        <taxon>Aeoliella</taxon>
    </lineage>
</organism>
<dbReference type="Pfam" id="PF01740">
    <property type="entry name" value="STAS"/>
    <property type="match status" value="1"/>
</dbReference>
<dbReference type="Gene3D" id="3.30.750.24">
    <property type="entry name" value="STAS domain"/>
    <property type="match status" value="1"/>
</dbReference>
<feature type="domain" description="STAS" evidence="1">
    <location>
        <begin position="30"/>
        <end position="120"/>
    </location>
</feature>
<comment type="caution">
    <text evidence="2">The sequence shown here is derived from an EMBL/GenBank/DDBJ whole genome shotgun (WGS) entry which is preliminary data.</text>
</comment>
<dbReference type="PANTHER" id="PTHR33495">
    <property type="entry name" value="ANTI-SIGMA FACTOR ANTAGONIST TM_1081-RELATED-RELATED"/>
    <property type="match status" value="1"/>
</dbReference>
<dbReference type="CDD" id="cd07043">
    <property type="entry name" value="STAS_anti-anti-sigma_factors"/>
    <property type="match status" value="1"/>
</dbReference>
<dbReference type="GO" id="GO:0043856">
    <property type="term" value="F:anti-sigma factor antagonist activity"/>
    <property type="evidence" value="ECO:0007669"/>
    <property type="project" value="TreeGrafter"/>
</dbReference>
<accession>A0A9X2JGT5</accession>
<sequence>MSIQSHAKDGILTIQFTDPRILDEAQLEKAAQEVLAKLDKSTEEKVILDFAPVQFMSSSMLGKLVMIHKKCKEFKVKLKLSGISPEIREVFKISRLDKLFDIESDEATARKKFLKRGLFG</sequence>
<dbReference type="InterPro" id="IPR036513">
    <property type="entry name" value="STAS_dom_sf"/>
</dbReference>
<dbReference type="PROSITE" id="PS50801">
    <property type="entry name" value="STAS"/>
    <property type="match status" value="1"/>
</dbReference>
<keyword evidence="3" id="KW-1185">Reference proteome</keyword>